<comment type="caution">
    <text evidence="8">The sequence shown here is derived from an EMBL/GenBank/DDBJ whole genome shotgun (WGS) entry which is preliminary data.</text>
</comment>
<dbReference type="Pfam" id="PF14748">
    <property type="entry name" value="P5CR_dimer"/>
    <property type="match status" value="1"/>
</dbReference>
<dbReference type="AlphaFoldDB" id="A0A370TR22"/>
<sequence>MADMHSTDPSNGGLTLAIIGCGTMGSAILAGVIKSFTRTQSAGTEPRIKHFIATVNSLESEEALRTRFMESQDRLEVLHSDNASAMRSADIILLACKPYMADTVLKAEGVREAVEGKLIISVLVGSPVAKLESAIYHSGLRKKSEKPVYIKRVMLNIAAELGESMSVIEVTSMPKHMEEITDWIFLQVGKTAAVAPENFDIAGVTAGVSSAFLSVALDGILDGAVSQGLKRADARKMVTQSLLSLARLLENGEHPAVLRERCASPKGTTIDGLLSLEEDRARYAFSKAVIASSKRSHEIGN</sequence>
<keyword evidence="2 4" id="KW-0521">NADP</keyword>
<keyword evidence="5" id="KW-0812">Transmembrane</keyword>
<feature type="binding site" evidence="4">
    <location>
        <begin position="95"/>
        <end position="98"/>
    </location>
    <ligand>
        <name>NADP(+)</name>
        <dbReference type="ChEBI" id="CHEBI:58349"/>
    </ligand>
</feature>
<keyword evidence="5" id="KW-1133">Transmembrane helix</keyword>
<evidence type="ECO:0000256" key="3">
    <source>
        <dbReference type="ARBA" id="ARBA00023002"/>
    </source>
</evidence>
<dbReference type="HAMAP" id="MF_01925">
    <property type="entry name" value="P5C_reductase"/>
    <property type="match status" value="1"/>
</dbReference>
<dbReference type="OrthoDB" id="10263291at2759"/>
<reference evidence="8 9" key="1">
    <citation type="journal article" date="2018" name="IMA Fungus">
        <title>IMA Genome-F 9: Draft genome sequence of Annulohypoxylon stygium, Aspergillus mulundensis, Berkeleyomyces basicola (syn. Thielaviopsis basicola), Ceratocystis smalleyi, two Cercospora beticola strains, Coleophoma cylindrospora, Fusarium fracticaudum, Phialophora cf. hyalina, and Morchella septimelata.</title>
        <authorList>
            <person name="Wingfield B.D."/>
            <person name="Bills G.F."/>
            <person name="Dong Y."/>
            <person name="Huang W."/>
            <person name="Nel W.J."/>
            <person name="Swalarsk-Parry B.S."/>
            <person name="Vaghefi N."/>
            <person name="Wilken P.M."/>
            <person name="An Z."/>
            <person name="de Beer Z.W."/>
            <person name="De Vos L."/>
            <person name="Chen L."/>
            <person name="Duong T.A."/>
            <person name="Gao Y."/>
            <person name="Hammerbacher A."/>
            <person name="Kikkert J.R."/>
            <person name="Li Y."/>
            <person name="Li H."/>
            <person name="Li K."/>
            <person name="Li Q."/>
            <person name="Liu X."/>
            <person name="Ma X."/>
            <person name="Naidoo K."/>
            <person name="Pethybridge S.J."/>
            <person name="Sun J."/>
            <person name="Steenkamp E.T."/>
            <person name="van der Nest M.A."/>
            <person name="van Wyk S."/>
            <person name="Wingfield M.J."/>
            <person name="Xiong C."/>
            <person name="Yue Q."/>
            <person name="Zhang X."/>
        </authorList>
    </citation>
    <scope>NUCLEOTIDE SEQUENCE [LARGE SCALE GENOMIC DNA]</scope>
    <source>
        <strain evidence="8 9">BP 5553</strain>
    </source>
</reference>
<evidence type="ECO:0000313" key="8">
    <source>
        <dbReference type="EMBL" id="RDL37971.1"/>
    </source>
</evidence>
<dbReference type="PANTHER" id="PTHR11645">
    <property type="entry name" value="PYRROLINE-5-CARBOXYLATE REDUCTASE"/>
    <property type="match status" value="1"/>
</dbReference>
<comment type="similarity">
    <text evidence="1">Belongs to the pyrroline-5-carboxylate reductase family.</text>
</comment>
<keyword evidence="3" id="KW-0560">Oxidoreductase</keyword>
<dbReference type="InterPro" id="IPR000304">
    <property type="entry name" value="Pyrroline-COOH_reductase"/>
</dbReference>
<evidence type="ECO:0000256" key="5">
    <source>
        <dbReference type="SAM" id="Phobius"/>
    </source>
</evidence>
<dbReference type="EMBL" id="NPIC01000003">
    <property type="protein sequence ID" value="RDL37971.1"/>
    <property type="molecule type" value="Genomic_DNA"/>
</dbReference>
<dbReference type="FunFam" id="1.10.3730.10:FF:000001">
    <property type="entry name" value="Pyrroline-5-carboxylate reductase"/>
    <property type="match status" value="1"/>
</dbReference>
<gene>
    <name evidence="8" type="ORF">BP5553_05404</name>
</gene>
<dbReference type="Pfam" id="PF03807">
    <property type="entry name" value="F420_oxidored"/>
    <property type="match status" value="1"/>
</dbReference>
<dbReference type="InterPro" id="IPR029036">
    <property type="entry name" value="P5CR_dimer"/>
</dbReference>
<organism evidence="8 9">
    <name type="scientific">Venustampulla echinocandica</name>
    <dbReference type="NCBI Taxonomy" id="2656787"/>
    <lineage>
        <taxon>Eukaryota</taxon>
        <taxon>Fungi</taxon>
        <taxon>Dikarya</taxon>
        <taxon>Ascomycota</taxon>
        <taxon>Pezizomycotina</taxon>
        <taxon>Leotiomycetes</taxon>
        <taxon>Helotiales</taxon>
        <taxon>Pleuroascaceae</taxon>
        <taxon>Venustampulla</taxon>
    </lineage>
</organism>
<dbReference type="GO" id="GO:0004735">
    <property type="term" value="F:pyrroline-5-carboxylate reductase activity"/>
    <property type="evidence" value="ECO:0007669"/>
    <property type="project" value="InterPro"/>
</dbReference>
<feature type="binding site" evidence="4">
    <location>
        <position position="82"/>
    </location>
    <ligand>
        <name>NADPH</name>
        <dbReference type="ChEBI" id="CHEBI:57783"/>
    </ligand>
</feature>
<feature type="binding site" evidence="4">
    <location>
        <begin position="19"/>
        <end position="24"/>
    </location>
    <ligand>
        <name>NADP(+)</name>
        <dbReference type="ChEBI" id="CHEBI:58349"/>
    </ligand>
</feature>
<name>A0A370TR22_9HELO</name>
<dbReference type="SUPFAM" id="SSF51735">
    <property type="entry name" value="NAD(P)-binding Rossmann-fold domains"/>
    <property type="match status" value="1"/>
</dbReference>
<dbReference type="RefSeq" id="XP_031870627.1">
    <property type="nucleotide sequence ID" value="XM_032014027.1"/>
</dbReference>
<keyword evidence="5" id="KW-0472">Membrane</keyword>
<proteinExistence type="inferred from homology"/>
<feature type="domain" description="Pyrroline-5-carboxylate reductase catalytic N-terminal" evidence="6">
    <location>
        <begin position="16"/>
        <end position="125"/>
    </location>
</feature>
<dbReference type="InterPro" id="IPR036291">
    <property type="entry name" value="NAD(P)-bd_dom_sf"/>
</dbReference>
<dbReference type="PANTHER" id="PTHR11645:SF65">
    <property type="entry name" value="HYPOTHETICAL PYRROLINE-5-CARBOXYLATE REDUCTASE (EUROFUNG)"/>
    <property type="match status" value="1"/>
</dbReference>
<dbReference type="GO" id="GO:0055129">
    <property type="term" value="P:L-proline biosynthetic process"/>
    <property type="evidence" value="ECO:0007669"/>
    <property type="project" value="TreeGrafter"/>
</dbReference>
<dbReference type="STRING" id="2656787.A0A370TR22"/>
<evidence type="ECO:0000256" key="2">
    <source>
        <dbReference type="ARBA" id="ARBA00022857"/>
    </source>
</evidence>
<evidence type="ECO:0000259" key="6">
    <source>
        <dbReference type="Pfam" id="PF03807"/>
    </source>
</evidence>
<dbReference type="Proteomes" id="UP000254866">
    <property type="component" value="Unassembled WGS sequence"/>
</dbReference>
<feature type="transmembrane region" description="Helical" evidence="5">
    <location>
        <begin position="12"/>
        <end position="33"/>
    </location>
</feature>
<dbReference type="Gene3D" id="3.40.50.720">
    <property type="entry name" value="NAD(P)-binding Rossmann-like Domain"/>
    <property type="match status" value="1"/>
</dbReference>
<keyword evidence="9" id="KW-1185">Reference proteome</keyword>
<dbReference type="InterPro" id="IPR028939">
    <property type="entry name" value="P5C_Rdtase_cat_N"/>
</dbReference>
<evidence type="ECO:0000313" key="9">
    <source>
        <dbReference type="Proteomes" id="UP000254866"/>
    </source>
</evidence>
<dbReference type="InterPro" id="IPR008927">
    <property type="entry name" value="6-PGluconate_DH-like_C_sf"/>
</dbReference>
<dbReference type="PIRSF" id="PIRSF000193">
    <property type="entry name" value="Pyrrol-5-carb_rd"/>
    <property type="match status" value="1"/>
</dbReference>
<feature type="domain" description="Pyrroline-5-carboxylate reductase dimerisation" evidence="7">
    <location>
        <begin position="197"/>
        <end position="298"/>
    </location>
</feature>
<protein>
    <submittedName>
        <fullName evidence="8">6-phosphogluconate dehydrogenase C-terminal</fullName>
    </submittedName>
</protein>
<evidence type="ECO:0000256" key="4">
    <source>
        <dbReference type="PIRSR" id="PIRSR000193-1"/>
    </source>
</evidence>
<dbReference type="GeneID" id="43598253"/>
<dbReference type="SUPFAM" id="SSF48179">
    <property type="entry name" value="6-phosphogluconate dehydrogenase C-terminal domain-like"/>
    <property type="match status" value="1"/>
</dbReference>
<accession>A0A370TR22</accession>
<evidence type="ECO:0000256" key="1">
    <source>
        <dbReference type="ARBA" id="ARBA00005525"/>
    </source>
</evidence>
<evidence type="ECO:0000259" key="7">
    <source>
        <dbReference type="Pfam" id="PF14748"/>
    </source>
</evidence>
<dbReference type="Gene3D" id="1.10.3730.10">
    <property type="entry name" value="ProC C-terminal domain-like"/>
    <property type="match status" value="1"/>
</dbReference>